<organism evidence="2">
    <name type="scientific">Ditylum brightwellii</name>
    <dbReference type="NCBI Taxonomy" id="49249"/>
    <lineage>
        <taxon>Eukaryota</taxon>
        <taxon>Sar</taxon>
        <taxon>Stramenopiles</taxon>
        <taxon>Ochrophyta</taxon>
        <taxon>Bacillariophyta</taxon>
        <taxon>Mediophyceae</taxon>
        <taxon>Lithodesmiophycidae</taxon>
        <taxon>Lithodesmiales</taxon>
        <taxon>Lithodesmiaceae</taxon>
        <taxon>Ditylum</taxon>
    </lineage>
</organism>
<dbReference type="PROSITE" id="PS50206">
    <property type="entry name" value="RHODANESE_3"/>
    <property type="match status" value="1"/>
</dbReference>
<dbReference type="CDD" id="cd00158">
    <property type="entry name" value="RHOD"/>
    <property type="match status" value="1"/>
</dbReference>
<dbReference type="SMART" id="SM00450">
    <property type="entry name" value="RHOD"/>
    <property type="match status" value="1"/>
</dbReference>
<dbReference type="SUPFAM" id="SSF52821">
    <property type="entry name" value="Rhodanese/Cell cycle control phosphatase"/>
    <property type="match status" value="1"/>
</dbReference>
<sequence>MEQSLENSQFYQSFYPDIPPMSSSELLKLQQNQTSNSNNSRKLIVIDVRSEAERAISMIPGSIPLSAFHNDTSKILQLAPDASVVLYCSAGYRSGLECQRLHQLYPHLKGRVYNLDGIVCYTHASILSQQETNTEAAPKLINPNTNKATNVVHTFGPSWSNVNEHFEAVYFHPLVLLCRIIQVGFMVFVRSVQRFVYTGTRLVMCDLREEAVRTDLYASVNVE</sequence>
<accession>A0A7S2E7D6</accession>
<feature type="domain" description="Rhodanese" evidence="1">
    <location>
        <begin position="39"/>
        <end position="119"/>
    </location>
</feature>
<evidence type="ECO:0000313" key="2">
    <source>
        <dbReference type="EMBL" id="CAD9319207.1"/>
    </source>
</evidence>
<dbReference type="Gene3D" id="3.40.250.10">
    <property type="entry name" value="Rhodanese-like domain"/>
    <property type="match status" value="1"/>
</dbReference>
<evidence type="ECO:0000259" key="1">
    <source>
        <dbReference type="PROSITE" id="PS50206"/>
    </source>
</evidence>
<protein>
    <recommendedName>
        <fullName evidence="1">Rhodanese domain-containing protein</fullName>
    </recommendedName>
</protein>
<dbReference type="EMBL" id="HBGN01008282">
    <property type="protein sequence ID" value="CAD9319207.1"/>
    <property type="molecule type" value="Transcribed_RNA"/>
</dbReference>
<name>A0A7S2E7D6_9STRA</name>
<dbReference type="AlphaFoldDB" id="A0A7S2E7D6"/>
<dbReference type="InterPro" id="IPR036873">
    <property type="entry name" value="Rhodanese-like_dom_sf"/>
</dbReference>
<proteinExistence type="predicted"/>
<dbReference type="Pfam" id="PF00581">
    <property type="entry name" value="Rhodanese"/>
    <property type="match status" value="1"/>
</dbReference>
<gene>
    <name evidence="2" type="ORF">DBRI1063_LOCUS5288</name>
</gene>
<reference evidence="2" key="1">
    <citation type="submission" date="2021-01" db="EMBL/GenBank/DDBJ databases">
        <authorList>
            <person name="Corre E."/>
            <person name="Pelletier E."/>
            <person name="Niang G."/>
            <person name="Scheremetjew M."/>
            <person name="Finn R."/>
            <person name="Kale V."/>
            <person name="Holt S."/>
            <person name="Cochrane G."/>
            <person name="Meng A."/>
            <person name="Brown T."/>
            <person name="Cohen L."/>
        </authorList>
    </citation>
    <scope>NUCLEOTIDE SEQUENCE</scope>
    <source>
        <strain evidence="2">Pop2</strain>
    </source>
</reference>
<dbReference type="InterPro" id="IPR001763">
    <property type="entry name" value="Rhodanese-like_dom"/>
</dbReference>